<name>A0A0C2XLX9_AMAMK</name>
<accession>A0A0C2XLX9</accession>
<evidence type="ECO:0000313" key="2">
    <source>
        <dbReference type="Proteomes" id="UP000054549"/>
    </source>
</evidence>
<dbReference type="AlphaFoldDB" id="A0A0C2XLX9"/>
<dbReference type="HOGENOM" id="CLU_1795968_0_0_1"/>
<dbReference type="Proteomes" id="UP000054549">
    <property type="component" value="Unassembled WGS sequence"/>
</dbReference>
<keyword evidence="2" id="KW-1185">Reference proteome</keyword>
<protein>
    <submittedName>
        <fullName evidence="1">Uncharacterized protein</fullName>
    </submittedName>
</protein>
<proteinExistence type="predicted"/>
<dbReference type="InParanoid" id="A0A0C2XLX9"/>
<gene>
    <name evidence="1" type="ORF">M378DRAFT_156662</name>
</gene>
<sequence>MQDTLPTLAGISGNTLLSLQITVPDNAAADDAIDIIANDFPRLEFRTIDTKHELMVSNLDFLMLPQIRRLRHLRLGRFTYIFLGKRLGEGRVRFEQGAYENSKPWDHIVQYVVKNCPSVDVLGLGSILSGAGERASPVCICYVL</sequence>
<evidence type="ECO:0000313" key="1">
    <source>
        <dbReference type="EMBL" id="KIL70511.1"/>
    </source>
</evidence>
<dbReference type="EMBL" id="KN818224">
    <property type="protein sequence ID" value="KIL70511.1"/>
    <property type="molecule type" value="Genomic_DNA"/>
</dbReference>
<reference evidence="1 2" key="1">
    <citation type="submission" date="2014-04" db="EMBL/GenBank/DDBJ databases">
        <title>Evolutionary Origins and Diversification of the Mycorrhizal Mutualists.</title>
        <authorList>
            <consortium name="DOE Joint Genome Institute"/>
            <consortium name="Mycorrhizal Genomics Consortium"/>
            <person name="Kohler A."/>
            <person name="Kuo A."/>
            <person name="Nagy L.G."/>
            <person name="Floudas D."/>
            <person name="Copeland A."/>
            <person name="Barry K.W."/>
            <person name="Cichocki N."/>
            <person name="Veneault-Fourrey C."/>
            <person name="LaButti K."/>
            <person name="Lindquist E.A."/>
            <person name="Lipzen A."/>
            <person name="Lundell T."/>
            <person name="Morin E."/>
            <person name="Murat C."/>
            <person name="Riley R."/>
            <person name="Ohm R."/>
            <person name="Sun H."/>
            <person name="Tunlid A."/>
            <person name="Henrissat B."/>
            <person name="Grigoriev I.V."/>
            <person name="Hibbett D.S."/>
            <person name="Martin F."/>
        </authorList>
    </citation>
    <scope>NUCLEOTIDE SEQUENCE [LARGE SCALE GENOMIC DNA]</scope>
    <source>
        <strain evidence="1 2">Koide BX008</strain>
    </source>
</reference>
<organism evidence="1 2">
    <name type="scientific">Amanita muscaria (strain Koide BX008)</name>
    <dbReference type="NCBI Taxonomy" id="946122"/>
    <lineage>
        <taxon>Eukaryota</taxon>
        <taxon>Fungi</taxon>
        <taxon>Dikarya</taxon>
        <taxon>Basidiomycota</taxon>
        <taxon>Agaricomycotina</taxon>
        <taxon>Agaricomycetes</taxon>
        <taxon>Agaricomycetidae</taxon>
        <taxon>Agaricales</taxon>
        <taxon>Pluteineae</taxon>
        <taxon>Amanitaceae</taxon>
        <taxon>Amanita</taxon>
    </lineage>
</organism>